<evidence type="ECO:0000313" key="2">
    <source>
        <dbReference type="EMBL" id="KAK3594397.1"/>
    </source>
</evidence>
<reference evidence="2" key="3">
    <citation type="submission" date="2023-05" db="EMBL/GenBank/DDBJ databases">
        <authorList>
            <person name="Smith C.H."/>
        </authorList>
    </citation>
    <scope>NUCLEOTIDE SEQUENCE</scope>
    <source>
        <strain evidence="2">CHS0354</strain>
        <tissue evidence="2">Mantle</tissue>
    </source>
</reference>
<reference evidence="2" key="1">
    <citation type="journal article" date="2021" name="Genome Biol. Evol.">
        <title>A High-Quality Reference Genome for a Parasitic Bivalve with Doubly Uniparental Inheritance (Bivalvia: Unionida).</title>
        <authorList>
            <person name="Smith C.H."/>
        </authorList>
    </citation>
    <scope>NUCLEOTIDE SEQUENCE</scope>
    <source>
        <strain evidence="2">CHS0354</strain>
    </source>
</reference>
<accession>A0AAE0SLT2</accession>
<evidence type="ECO:0000256" key="1">
    <source>
        <dbReference type="SAM" id="SignalP"/>
    </source>
</evidence>
<proteinExistence type="predicted"/>
<reference evidence="2" key="2">
    <citation type="journal article" date="2021" name="Genome Biol. Evol.">
        <title>Developing a high-quality reference genome for a parasitic bivalve with doubly uniparental inheritance (Bivalvia: Unionida).</title>
        <authorList>
            <person name="Smith C.H."/>
        </authorList>
    </citation>
    <scope>NUCLEOTIDE SEQUENCE</scope>
    <source>
        <strain evidence="2">CHS0354</strain>
        <tissue evidence="2">Mantle</tissue>
    </source>
</reference>
<dbReference type="Proteomes" id="UP001195483">
    <property type="component" value="Unassembled WGS sequence"/>
</dbReference>
<feature type="chain" id="PRO_5042289075" evidence="1">
    <location>
        <begin position="17"/>
        <end position="65"/>
    </location>
</feature>
<sequence length="65" mass="7139">MNKIVLLVGFLGLCLAFPYLQVSAASVTISSEIKQAARLAVEEDFNNEKGCRNAKLDLIAYVIHE</sequence>
<keyword evidence="3" id="KW-1185">Reference proteome</keyword>
<keyword evidence="1" id="KW-0732">Signal</keyword>
<organism evidence="2 3">
    <name type="scientific">Potamilus streckersoni</name>
    <dbReference type="NCBI Taxonomy" id="2493646"/>
    <lineage>
        <taxon>Eukaryota</taxon>
        <taxon>Metazoa</taxon>
        <taxon>Spiralia</taxon>
        <taxon>Lophotrochozoa</taxon>
        <taxon>Mollusca</taxon>
        <taxon>Bivalvia</taxon>
        <taxon>Autobranchia</taxon>
        <taxon>Heteroconchia</taxon>
        <taxon>Palaeoheterodonta</taxon>
        <taxon>Unionida</taxon>
        <taxon>Unionoidea</taxon>
        <taxon>Unionidae</taxon>
        <taxon>Ambleminae</taxon>
        <taxon>Lampsilini</taxon>
        <taxon>Potamilus</taxon>
    </lineage>
</organism>
<comment type="caution">
    <text evidence="2">The sequence shown here is derived from an EMBL/GenBank/DDBJ whole genome shotgun (WGS) entry which is preliminary data.</text>
</comment>
<feature type="signal peptide" evidence="1">
    <location>
        <begin position="1"/>
        <end position="16"/>
    </location>
</feature>
<protein>
    <submittedName>
        <fullName evidence="2">Uncharacterized protein</fullName>
    </submittedName>
</protein>
<dbReference type="AlphaFoldDB" id="A0AAE0SLT2"/>
<dbReference type="EMBL" id="JAEAOA010000784">
    <property type="protein sequence ID" value="KAK3594397.1"/>
    <property type="molecule type" value="Genomic_DNA"/>
</dbReference>
<gene>
    <name evidence="2" type="ORF">CHS0354_012963</name>
</gene>
<feature type="non-terminal residue" evidence="2">
    <location>
        <position position="65"/>
    </location>
</feature>
<evidence type="ECO:0000313" key="3">
    <source>
        <dbReference type="Proteomes" id="UP001195483"/>
    </source>
</evidence>
<name>A0AAE0SLT2_9BIVA</name>